<dbReference type="PANTHER" id="PTHR30600:SF10">
    <property type="entry name" value="BLL6722 PROTEIN"/>
    <property type="match status" value="1"/>
</dbReference>
<dbReference type="PANTHER" id="PTHR30600">
    <property type="entry name" value="CYTOCHROME C PEROXIDASE-RELATED"/>
    <property type="match status" value="1"/>
</dbReference>
<evidence type="ECO:0000256" key="4">
    <source>
        <dbReference type="ARBA" id="ARBA00022729"/>
    </source>
</evidence>
<evidence type="ECO:0000256" key="3">
    <source>
        <dbReference type="ARBA" id="ARBA00022723"/>
    </source>
</evidence>
<keyword evidence="3 7" id="KW-0479">Metal-binding</keyword>
<keyword evidence="4" id="KW-0732">Signal</keyword>
<dbReference type="GO" id="GO:0020037">
    <property type="term" value="F:heme binding"/>
    <property type="evidence" value="ECO:0007669"/>
    <property type="project" value="InterPro"/>
</dbReference>
<dbReference type="InterPro" id="IPR051395">
    <property type="entry name" value="Cytochrome_c_Peroxidase/MauG"/>
</dbReference>
<accession>A0A6L3ZDF6</accession>
<protein>
    <submittedName>
        <fullName evidence="9">Cytochrome-c peroxidase</fullName>
    </submittedName>
</protein>
<sequence>MKYFLKMAVLAVGLQSCQTDEPLQPGNADPVKWETITATLNIDPDHLPDYVNPSFPSFYNNAFFARFDNTPADNMISNEGATLGRVLFYDVSLSRNRSVSCASCHAQHESFSDKNQFSSGFEGGQTTVHSMRLANARFYEAGSFFWDKRSASLEEQSTQPIQNGLEMGFDSLHGGMLRVVERLDSLSYYPPLFDLAFGDSSISEDRIQKALAQFMRSIISVHSRFDEGYAQVYDPTAPGQGIGASFPNFTAQENRGKAIFLGPPNTGGAGCAGCHVPPAFTLVGVSLSNGLDAGETTVFKSPSLKTIDEGQHFMHDGRFSTLAEVVEHYDNGIQNGPALDPRLRVNGQPLVLNLTMAQKADLIAFLLTLSDPTVLADSKYSDPFK</sequence>
<dbReference type="PROSITE" id="PS51007">
    <property type="entry name" value="CYTC"/>
    <property type="match status" value="1"/>
</dbReference>
<dbReference type="Gene3D" id="1.10.760.10">
    <property type="entry name" value="Cytochrome c-like domain"/>
    <property type="match status" value="2"/>
</dbReference>
<comment type="subcellular location">
    <subcellularLocation>
        <location evidence="1">Cell envelope</location>
    </subcellularLocation>
</comment>
<keyword evidence="2 7" id="KW-0349">Heme</keyword>
<evidence type="ECO:0000313" key="9">
    <source>
        <dbReference type="EMBL" id="KAB2815676.1"/>
    </source>
</evidence>
<dbReference type="InterPro" id="IPR009056">
    <property type="entry name" value="Cyt_c-like_dom"/>
</dbReference>
<dbReference type="GO" id="GO:0004130">
    <property type="term" value="F:cytochrome-c peroxidase activity"/>
    <property type="evidence" value="ECO:0007669"/>
    <property type="project" value="TreeGrafter"/>
</dbReference>
<keyword evidence="9" id="KW-0575">Peroxidase</keyword>
<evidence type="ECO:0000313" key="10">
    <source>
        <dbReference type="Proteomes" id="UP000484164"/>
    </source>
</evidence>
<dbReference type="OrthoDB" id="9805202at2"/>
<proteinExistence type="predicted"/>
<reference evidence="9 10" key="1">
    <citation type="submission" date="2019-10" db="EMBL/GenBank/DDBJ databases">
        <title>Genome sequence of Phaeocystidibacter marisrubri JCM30614 (type strain).</title>
        <authorList>
            <person name="Bowman J.P."/>
        </authorList>
    </citation>
    <scope>NUCLEOTIDE SEQUENCE [LARGE SCALE GENOMIC DNA]</scope>
    <source>
        <strain evidence="9 10">JCM 30614</strain>
    </source>
</reference>
<dbReference type="Proteomes" id="UP000484164">
    <property type="component" value="Unassembled WGS sequence"/>
</dbReference>
<evidence type="ECO:0000256" key="5">
    <source>
        <dbReference type="ARBA" id="ARBA00023002"/>
    </source>
</evidence>
<keyword evidence="5" id="KW-0560">Oxidoreductase</keyword>
<dbReference type="AlphaFoldDB" id="A0A6L3ZDF6"/>
<keyword evidence="10" id="KW-1185">Reference proteome</keyword>
<evidence type="ECO:0000256" key="7">
    <source>
        <dbReference type="PROSITE-ProRule" id="PRU00433"/>
    </source>
</evidence>
<dbReference type="RefSeq" id="WP_151693106.1">
    <property type="nucleotide sequence ID" value="NZ_BMGX01000001.1"/>
</dbReference>
<keyword evidence="6 7" id="KW-0408">Iron</keyword>
<dbReference type="Pfam" id="PF03150">
    <property type="entry name" value="CCP_MauG"/>
    <property type="match status" value="1"/>
</dbReference>
<feature type="domain" description="Cytochrome c" evidence="8">
    <location>
        <begin position="251"/>
        <end position="370"/>
    </location>
</feature>
<dbReference type="EMBL" id="WBVQ01000002">
    <property type="protein sequence ID" value="KAB2815676.1"/>
    <property type="molecule type" value="Genomic_DNA"/>
</dbReference>
<dbReference type="InterPro" id="IPR004852">
    <property type="entry name" value="Di-haem_cyt_c_peroxidsae"/>
</dbReference>
<dbReference type="PROSITE" id="PS51257">
    <property type="entry name" value="PROKAR_LIPOPROTEIN"/>
    <property type="match status" value="1"/>
</dbReference>
<evidence type="ECO:0000256" key="2">
    <source>
        <dbReference type="ARBA" id="ARBA00022617"/>
    </source>
</evidence>
<dbReference type="GO" id="GO:0030313">
    <property type="term" value="C:cell envelope"/>
    <property type="evidence" value="ECO:0007669"/>
    <property type="project" value="UniProtKB-SubCell"/>
</dbReference>
<gene>
    <name evidence="9" type="ORF">F8C82_08210</name>
</gene>
<dbReference type="GO" id="GO:0046872">
    <property type="term" value="F:metal ion binding"/>
    <property type="evidence" value="ECO:0007669"/>
    <property type="project" value="UniProtKB-KW"/>
</dbReference>
<organism evidence="9 10">
    <name type="scientific">Phaeocystidibacter marisrubri</name>
    <dbReference type="NCBI Taxonomy" id="1577780"/>
    <lineage>
        <taxon>Bacteria</taxon>
        <taxon>Pseudomonadati</taxon>
        <taxon>Bacteroidota</taxon>
        <taxon>Flavobacteriia</taxon>
        <taxon>Flavobacteriales</taxon>
        <taxon>Phaeocystidibacteraceae</taxon>
        <taxon>Phaeocystidibacter</taxon>
    </lineage>
</organism>
<evidence type="ECO:0000256" key="6">
    <source>
        <dbReference type="ARBA" id="ARBA00023004"/>
    </source>
</evidence>
<evidence type="ECO:0000256" key="1">
    <source>
        <dbReference type="ARBA" id="ARBA00004196"/>
    </source>
</evidence>
<dbReference type="InterPro" id="IPR036909">
    <property type="entry name" value="Cyt_c-like_dom_sf"/>
</dbReference>
<comment type="caution">
    <text evidence="9">The sequence shown here is derived from an EMBL/GenBank/DDBJ whole genome shotgun (WGS) entry which is preliminary data.</text>
</comment>
<evidence type="ECO:0000259" key="8">
    <source>
        <dbReference type="PROSITE" id="PS51007"/>
    </source>
</evidence>
<name>A0A6L3ZDF6_9FLAO</name>
<dbReference type="SUPFAM" id="SSF46626">
    <property type="entry name" value="Cytochrome c"/>
    <property type="match status" value="2"/>
</dbReference>
<dbReference type="GO" id="GO:0009055">
    <property type="term" value="F:electron transfer activity"/>
    <property type="evidence" value="ECO:0007669"/>
    <property type="project" value="InterPro"/>
</dbReference>